<dbReference type="PANTHER" id="PTHR14795:SF0">
    <property type="entry name" value="TRANSMEMBRANE PROTEIN 62"/>
    <property type="match status" value="1"/>
</dbReference>
<dbReference type="EMBL" id="JAOAOG010000003">
    <property type="protein sequence ID" value="KAJ6255622.1"/>
    <property type="molecule type" value="Genomic_DNA"/>
</dbReference>
<feature type="domain" description="Calcineurin-like phosphoesterase" evidence="3">
    <location>
        <begin position="74"/>
        <end position="291"/>
    </location>
</feature>
<dbReference type="Proteomes" id="UP001150062">
    <property type="component" value="Unassembled WGS sequence"/>
</dbReference>
<keyword evidence="5" id="KW-0378">Hydrolase</keyword>
<organism evidence="5 6">
    <name type="scientific">Anaeramoeba flamelloides</name>
    <dbReference type="NCBI Taxonomy" id="1746091"/>
    <lineage>
        <taxon>Eukaryota</taxon>
        <taxon>Metamonada</taxon>
        <taxon>Anaeramoebidae</taxon>
        <taxon>Anaeramoeba</taxon>
    </lineage>
</organism>
<gene>
    <name evidence="5" type="ORF">M0813_11182</name>
</gene>
<dbReference type="InterPro" id="IPR056229">
    <property type="entry name" value="Ig_TMM62"/>
</dbReference>
<dbReference type="PANTHER" id="PTHR14795">
    <property type="entry name" value="HELICASE RELATED"/>
    <property type="match status" value="1"/>
</dbReference>
<dbReference type="Pfam" id="PF24384">
    <property type="entry name" value="Ig_TMM62"/>
    <property type="match status" value="1"/>
</dbReference>
<keyword evidence="2" id="KW-0472">Membrane</keyword>
<evidence type="ECO:0000259" key="3">
    <source>
        <dbReference type="Pfam" id="PF00149"/>
    </source>
</evidence>
<dbReference type="InterPro" id="IPR029052">
    <property type="entry name" value="Metallo-depent_PP-like"/>
</dbReference>
<name>A0ABQ8ZFC7_9EUKA</name>
<feature type="transmembrane region" description="Helical" evidence="2">
    <location>
        <begin position="607"/>
        <end position="627"/>
    </location>
</feature>
<reference evidence="5" key="1">
    <citation type="submission" date="2022-08" db="EMBL/GenBank/DDBJ databases">
        <title>Novel sulfate-reducing endosymbionts in the free-living metamonad Anaeramoeba.</title>
        <authorList>
            <person name="Jerlstrom-Hultqvist J."/>
            <person name="Cepicka I."/>
            <person name="Gallot-Lavallee L."/>
            <person name="Salas-Leiva D."/>
            <person name="Curtis B.A."/>
            <person name="Zahonova K."/>
            <person name="Pipaliya S."/>
            <person name="Dacks J."/>
            <person name="Roger A.J."/>
        </authorList>
    </citation>
    <scope>NUCLEOTIDE SEQUENCE</scope>
    <source>
        <strain evidence="5">Schooner1</strain>
    </source>
</reference>
<keyword evidence="5" id="KW-0067">ATP-binding</keyword>
<evidence type="ECO:0000313" key="5">
    <source>
        <dbReference type="EMBL" id="KAJ6255622.1"/>
    </source>
</evidence>
<feature type="transmembrane region" description="Helical" evidence="2">
    <location>
        <begin position="478"/>
        <end position="503"/>
    </location>
</feature>
<feature type="transmembrane region" description="Helical" evidence="2">
    <location>
        <begin position="639"/>
        <end position="657"/>
    </location>
</feature>
<feature type="region of interest" description="Disordered" evidence="1">
    <location>
        <begin position="728"/>
        <end position="747"/>
    </location>
</feature>
<sequence>MGTNKKKKNNLLVYGCKKLILQHFSCLILLLFSVLFLLLSAIEIPITVDTNDLDTHKGITEEVPNDTTDNLWWFFHISDLHVSVVDPENREKLETFLKHYVSRLSPTHVIASGDLVNSDERDVYRAEYQIKKEWEMYQSSLENHGVYDPDFWFDVRGNHGGASVMSFDSEDNYYFSTTPQQEKIKLQDSNPIYTYNIEKDSGNYCFISMDTTRYPKPESPFGLFTRFPTEFLDQLEKKIENCKNANHTILYGHHPLCYISQDLRTSESKKTFKQLVEESRVLVYLNGHEHARDMHAHLFDPRTGMFEFEVLDLGFNSGYRLFAFDNDLFSFTDKTMDETQDEPIIMVTNPKDAKHLSRKEPLKKIKQSTHIRALVFLNHTITDDDGDDYDPYQEIKQVSCKVDGKLKTSQMKRVSNDHPLFVAPWTPADYDSEETHELEIIVEMNNGKQYSQKQFFSVNGKRKYMGYKFIQIKQRNNIIVLIWLFTSCILYNILMALVLPKIITRYLRYKNTYLGFNQKMKSLYLNLAEFPLSWKNAILYHFHFTIWSFGKLPLKTYCCFIISIMLTLFTPVSIGKFFHTRYGVCFIWGLISSEGITFFVFNFLNVIFFYLMTFIPALFVCVTPPLPSNQNIKQSPYRLLKSIYFVWFLFGTFFQLYNSVPYFTVGMGFVTMLLSPAYFWNSLFLVILTFTIIYKDYNSIKKNKPFSNSIGEDSSKIEDENLIKEERRNLKLGSEKEDSETTTTTSD</sequence>
<protein>
    <submittedName>
        <fullName evidence="5">Helicase related</fullName>
    </submittedName>
</protein>
<feature type="transmembrane region" description="Helical" evidence="2">
    <location>
        <begin position="554"/>
        <end position="575"/>
    </location>
</feature>
<keyword evidence="5" id="KW-0347">Helicase</keyword>
<keyword evidence="2" id="KW-1133">Transmembrane helix</keyword>
<proteinExistence type="predicted"/>
<dbReference type="Gene3D" id="3.60.21.10">
    <property type="match status" value="1"/>
</dbReference>
<evidence type="ECO:0000259" key="4">
    <source>
        <dbReference type="Pfam" id="PF24384"/>
    </source>
</evidence>
<comment type="caution">
    <text evidence="5">The sequence shown here is derived from an EMBL/GenBank/DDBJ whole genome shotgun (WGS) entry which is preliminary data.</text>
</comment>
<feature type="transmembrane region" description="Helical" evidence="2">
    <location>
        <begin position="677"/>
        <end position="694"/>
    </location>
</feature>
<dbReference type="Pfam" id="PF00149">
    <property type="entry name" value="Metallophos"/>
    <property type="match status" value="1"/>
</dbReference>
<evidence type="ECO:0000313" key="6">
    <source>
        <dbReference type="Proteomes" id="UP001150062"/>
    </source>
</evidence>
<evidence type="ECO:0000256" key="1">
    <source>
        <dbReference type="SAM" id="MobiDB-lite"/>
    </source>
</evidence>
<dbReference type="GO" id="GO:0004386">
    <property type="term" value="F:helicase activity"/>
    <property type="evidence" value="ECO:0007669"/>
    <property type="project" value="UniProtKB-KW"/>
</dbReference>
<feature type="domain" description="TMEM62 Ig-like" evidence="4">
    <location>
        <begin position="341"/>
        <end position="462"/>
    </location>
</feature>
<keyword evidence="5" id="KW-0547">Nucleotide-binding</keyword>
<keyword evidence="2" id="KW-0812">Transmembrane</keyword>
<accession>A0ABQ8ZFC7</accession>
<dbReference type="SUPFAM" id="SSF56300">
    <property type="entry name" value="Metallo-dependent phosphatases"/>
    <property type="match status" value="1"/>
</dbReference>
<feature type="transmembrane region" description="Helical" evidence="2">
    <location>
        <begin position="20"/>
        <end position="42"/>
    </location>
</feature>
<keyword evidence="6" id="KW-1185">Reference proteome</keyword>
<dbReference type="InterPro" id="IPR004843">
    <property type="entry name" value="Calcineurin-like_PHP"/>
</dbReference>
<evidence type="ECO:0000256" key="2">
    <source>
        <dbReference type="SAM" id="Phobius"/>
    </source>
</evidence>